<dbReference type="RefSeq" id="WP_057633458.1">
    <property type="nucleotide sequence ID" value="NZ_LDJI01000017.1"/>
</dbReference>
<dbReference type="Pfam" id="PF04011">
    <property type="entry name" value="LemA"/>
    <property type="match status" value="1"/>
</dbReference>
<reference evidence="8 9" key="1">
    <citation type="submission" date="2015-05" db="EMBL/GenBank/DDBJ databases">
        <title>Genome sequencing and analysis of members of genus Stenotrophomonas.</title>
        <authorList>
            <person name="Patil P.P."/>
            <person name="Midha S."/>
            <person name="Patil P.B."/>
        </authorList>
    </citation>
    <scope>NUCLEOTIDE SEQUENCE [LARGE SCALE GENOMIC DNA]</scope>
    <source>
        <strain evidence="8 9">DSM 18929</strain>
    </source>
</reference>
<dbReference type="GO" id="GO:0016020">
    <property type="term" value="C:membrane"/>
    <property type="evidence" value="ECO:0007669"/>
    <property type="project" value="UniProtKB-SubCell"/>
</dbReference>
<comment type="caution">
    <text evidence="8">The sequence shown here is derived from an EMBL/GenBank/DDBJ whole genome shotgun (WGS) entry which is preliminary data.</text>
</comment>
<evidence type="ECO:0000256" key="1">
    <source>
        <dbReference type="ARBA" id="ARBA00004167"/>
    </source>
</evidence>
<feature type="region of interest" description="Disordered" evidence="6">
    <location>
        <begin position="179"/>
        <end position="213"/>
    </location>
</feature>
<dbReference type="SUPFAM" id="SSF140478">
    <property type="entry name" value="LemA-like"/>
    <property type="match status" value="1"/>
</dbReference>
<sequence length="213" mass="23595">MRQFLRLMLLVVAAISISGCGYNAIQQKDEAVKAGWSEVLNQYKRRADLIPNLVNTVQGYAQQERQVLTEVTNARAKVGQIQVNADDAASLQQFQQAQGELGSALSRLLVVSENYPTLKSDQNFRDLQAQLEGTENRITVARGRYIQLVQDYNTYIRSFPQVITAKMFGYAAKPNFTVDNEAQISQPPEVKFGSPQPATQPQQSPPPAPAPAQ</sequence>
<evidence type="ECO:0000256" key="4">
    <source>
        <dbReference type="ARBA" id="ARBA00022989"/>
    </source>
</evidence>
<keyword evidence="4" id="KW-1133">Transmembrane helix</keyword>
<accession>A0A0R0CED0</accession>
<dbReference type="EMBL" id="LDJI01000017">
    <property type="protein sequence ID" value="KRG64145.1"/>
    <property type="molecule type" value="Genomic_DNA"/>
</dbReference>
<feature type="signal peptide" evidence="7">
    <location>
        <begin position="1"/>
        <end position="23"/>
    </location>
</feature>
<evidence type="ECO:0000256" key="5">
    <source>
        <dbReference type="ARBA" id="ARBA00023136"/>
    </source>
</evidence>
<dbReference type="Gene3D" id="1.20.1440.20">
    <property type="entry name" value="LemA-like domain"/>
    <property type="match status" value="1"/>
</dbReference>
<evidence type="ECO:0000256" key="7">
    <source>
        <dbReference type="SAM" id="SignalP"/>
    </source>
</evidence>
<dbReference type="STRING" id="405444.ABB26_09390"/>
<dbReference type="PANTHER" id="PTHR34478">
    <property type="entry name" value="PROTEIN LEMA"/>
    <property type="match status" value="1"/>
</dbReference>
<keyword evidence="5" id="KW-0472">Membrane</keyword>
<dbReference type="InterPro" id="IPR023353">
    <property type="entry name" value="LemA-like_dom_sf"/>
</dbReference>
<keyword evidence="9" id="KW-1185">Reference proteome</keyword>
<gene>
    <name evidence="8" type="ORF">ABB26_09390</name>
</gene>
<dbReference type="InterPro" id="IPR007156">
    <property type="entry name" value="MamQ_LemA"/>
</dbReference>
<evidence type="ECO:0000256" key="2">
    <source>
        <dbReference type="ARBA" id="ARBA00008854"/>
    </source>
</evidence>
<keyword evidence="3" id="KW-0812">Transmembrane</keyword>
<feature type="chain" id="PRO_5006393893" evidence="7">
    <location>
        <begin position="24"/>
        <end position="213"/>
    </location>
</feature>
<dbReference type="OrthoDB" id="9804152at2"/>
<dbReference type="PATRIC" id="fig|405444.3.peg.891"/>
<protein>
    <submittedName>
        <fullName evidence="8">LemA family protein</fullName>
    </submittedName>
</protein>
<evidence type="ECO:0000256" key="3">
    <source>
        <dbReference type="ARBA" id="ARBA00022692"/>
    </source>
</evidence>
<dbReference type="PROSITE" id="PS51257">
    <property type="entry name" value="PROKAR_LIPOPROTEIN"/>
    <property type="match status" value="1"/>
</dbReference>
<keyword evidence="7" id="KW-0732">Signal</keyword>
<proteinExistence type="inferred from homology"/>
<evidence type="ECO:0000313" key="8">
    <source>
        <dbReference type="EMBL" id="KRG64145.1"/>
    </source>
</evidence>
<comment type="similarity">
    <text evidence="2">Belongs to the LemA family.</text>
</comment>
<organism evidence="8 9">
    <name type="scientific">Stenotrophomonas humi</name>
    <dbReference type="NCBI Taxonomy" id="405444"/>
    <lineage>
        <taxon>Bacteria</taxon>
        <taxon>Pseudomonadati</taxon>
        <taxon>Pseudomonadota</taxon>
        <taxon>Gammaproteobacteria</taxon>
        <taxon>Lysobacterales</taxon>
        <taxon>Lysobacteraceae</taxon>
        <taxon>Stenotrophomonas</taxon>
    </lineage>
</organism>
<dbReference type="PANTHER" id="PTHR34478:SF2">
    <property type="entry name" value="MEMBRANE PROTEIN"/>
    <property type="match status" value="1"/>
</dbReference>
<dbReference type="Proteomes" id="UP000050864">
    <property type="component" value="Unassembled WGS sequence"/>
</dbReference>
<feature type="compositionally biased region" description="Pro residues" evidence="6">
    <location>
        <begin position="203"/>
        <end position="213"/>
    </location>
</feature>
<name>A0A0R0CED0_9GAMM</name>
<comment type="subcellular location">
    <subcellularLocation>
        <location evidence="1">Membrane</location>
        <topology evidence="1">Single-pass membrane protein</topology>
    </subcellularLocation>
</comment>
<evidence type="ECO:0000313" key="9">
    <source>
        <dbReference type="Proteomes" id="UP000050864"/>
    </source>
</evidence>
<evidence type="ECO:0000256" key="6">
    <source>
        <dbReference type="SAM" id="MobiDB-lite"/>
    </source>
</evidence>
<dbReference type="AlphaFoldDB" id="A0A0R0CED0"/>